<evidence type="ECO:0000313" key="2">
    <source>
        <dbReference type="EMBL" id="MBK1725503.1"/>
    </source>
</evidence>
<evidence type="ECO:0008006" key="4">
    <source>
        <dbReference type="Google" id="ProtNLM"/>
    </source>
</evidence>
<gene>
    <name evidence="2" type="ORF">CKO13_00360</name>
</gene>
<dbReference type="EMBL" id="NRSH01000002">
    <property type="protein sequence ID" value="MBK1725503.1"/>
    <property type="molecule type" value="Genomic_DNA"/>
</dbReference>
<evidence type="ECO:0000256" key="1">
    <source>
        <dbReference type="SAM" id="MobiDB-lite"/>
    </source>
</evidence>
<sequence length="102" mass="10827">MASKHPIGTTAAQRGQPPREAPVTVVHAEQAFAAGAAAAAQEALFERAGDWAEESGLPARASRRELQQCARRLGVSEEQALHIAVKQLHEEFFEPGGLSAAE</sequence>
<accession>A0ABS1E3F5</accession>
<evidence type="ECO:0000313" key="3">
    <source>
        <dbReference type="Proteomes" id="UP000738126"/>
    </source>
</evidence>
<keyword evidence="3" id="KW-1185">Reference proteome</keyword>
<organism evidence="2 3">
    <name type="scientific">Halorhodospira neutriphila</name>
    <dbReference type="NCBI Taxonomy" id="168379"/>
    <lineage>
        <taxon>Bacteria</taxon>
        <taxon>Pseudomonadati</taxon>
        <taxon>Pseudomonadota</taxon>
        <taxon>Gammaproteobacteria</taxon>
        <taxon>Chromatiales</taxon>
        <taxon>Ectothiorhodospiraceae</taxon>
        <taxon>Halorhodospira</taxon>
    </lineage>
</organism>
<comment type="caution">
    <text evidence="2">The sequence shown here is derived from an EMBL/GenBank/DDBJ whole genome shotgun (WGS) entry which is preliminary data.</text>
</comment>
<feature type="region of interest" description="Disordered" evidence="1">
    <location>
        <begin position="1"/>
        <end position="22"/>
    </location>
</feature>
<dbReference type="RefSeq" id="WP_200255714.1">
    <property type="nucleotide sequence ID" value="NZ_NRSH01000002.1"/>
</dbReference>
<dbReference type="Proteomes" id="UP000738126">
    <property type="component" value="Unassembled WGS sequence"/>
</dbReference>
<name>A0ABS1E3F5_9GAMM</name>
<protein>
    <recommendedName>
        <fullName evidence="4">ANTAR domain-containing protein</fullName>
    </recommendedName>
</protein>
<proteinExistence type="predicted"/>
<reference evidence="2 3" key="1">
    <citation type="journal article" date="2020" name="Microorganisms">
        <title>Osmotic Adaptation and Compatible Solute Biosynthesis of Phototrophic Bacteria as Revealed from Genome Analyses.</title>
        <authorList>
            <person name="Imhoff J.F."/>
            <person name="Rahn T."/>
            <person name="Kunzel S."/>
            <person name="Keller A."/>
            <person name="Neulinger S.C."/>
        </authorList>
    </citation>
    <scope>NUCLEOTIDE SEQUENCE [LARGE SCALE GENOMIC DNA]</scope>
    <source>
        <strain evidence="2 3">DSM 15116</strain>
    </source>
</reference>